<dbReference type="AlphaFoldDB" id="A0A068FW98"/>
<dbReference type="Gene3D" id="1.25.40.10">
    <property type="entry name" value="Tetratricopeptide repeat domain"/>
    <property type="match status" value="1"/>
</dbReference>
<dbReference type="EMBL" id="KJ769136">
    <property type="protein sequence ID" value="AID69693.1"/>
    <property type="molecule type" value="Genomic_DNA"/>
</dbReference>
<feature type="compositionally biased region" description="Polar residues" evidence="2">
    <location>
        <begin position="145"/>
        <end position="154"/>
    </location>
</feature>
<dbReference type="PROSITE" id="PS50005">
    <property type="entry name" value="TPR"/>
    <property type="match status" value="1"/>
</dbReference>
<dbReference type="InterPro" id="IPR034706">
    <property type="entry name" value="CpoB"/>
</dbReference>
<accession>A0A068FW98</accession>
<evidence type="ECO:0000313" key="3">
    <source>
        <dbReference type="EMBL" id="AID69693.1"/>
    </source>
</evidence>
<dbReference type="NCBIfam" id="TIGR02795">
    <property type="entry name" value="tol_pal_ybgF"/>
    <property type="match status" value="1"/>
</dbReference>
<organism evidence="3">
    <name type="scientific">uncultured organism</name>
    <dbReference type="NCBI Taxonomy" id="155900"/>
    <lineage>
        <taxon>unclassified sequences</taxon>
        <taxon>environmental samples</taxon>
    </lineage>
</organism>
<dbReference type="HAMAP" id="MF_02066">
    <property type="entry name" value="CpoB"/>
    <property type="match status" value="1"/>
</dbReference>
<feature type="coiled-coil region" evidence="1">
    <location>
        <begin position="82"/>
        <end position="116"/>
    </location>
</feature>
<evidence type="ECO:0000256" key="1">
    <source>
        <dbReference type="SAM" id="Coils"/>
    </source>
</evidence>
<gene>
    <name evidence="3" type="primary">ybgF</name>
</gene>
<feature type="region of interest" description="Disordered" evidence="2">
    <location>
        <begin position="126"/>
        <end position="167"/>
    </location>
</feature>
<proteinExistence type="inferred from homology"/>
<name>A0A068FW98_9ZZZZ</name>
<dbReference type="InterPro" id="IPR019734">
    <property type="entry name" value="TPR_rpt"/>
</dbReference>
<keyword evidence="1" id="KW-0175">Coiled coil</keyword>
<protein>
    <submittedName>
        <fullName evidence="3">Tol-Pal system protein YbgF</fullName>
    </submittedName>
</protein>
<dbReference type="Pfam" id="PF13432">
    <property type="entry name" value="TPR_16"/>
    <property type="match status" value="1"/>
</dbReference>
<dbReference type="InterPro" id="IPR011990">
    <property type="entry name" value="TPR-like_helical_dom_sf"/>
</dbReference>
<dbReference type="InterPro" id="IPR014162">
    <property type="entry name" value="CpoB_C"/>
</dbReference>
<dbReference type="GO" id="GO:0051301">
    <property type="term" value="P:cell division"/>
    <property type="evidence" value="ECO:0007669"/>
    <property type="project" value="InterPro"/>
</dbReference>
<evidence type="ECO:0000256" key="2">
    <source>
        <dbReference type="SAM" id="MobiDB-lite"/>
    </source>
</evidence>
<dbReference type="SUPFAM" id="SSF48452">
    <property type="entry name" value="TPR-like"/>
    <property type="match status" value="1"/>
</dbReference>
<reference evidence="3" key="1">
    <citation type="submission" date="2014-04" db="EMBL/GenBank/DDBJ databases">
        <authorList>
            <person name="Felczykowska A."/>
            <person name="Dydecka A."/>
            <person name="Bohdanowicz M."/>
            <person name="Gasior T."/>
            <person name="Sobon M."/>
            <person name="Kobos J."/>
            <person name="Bloch S."/>
            <person name="Nejman-Falenczyk B."/>
            <person name="Wegrzyn G."/>
        </authorList>
    </citation>
    <scope>NUCLEOTIDE SEQUENCE</scope>
</reference>
<dbReference type="Pfam" id="PF13174">
    <property type="entry name" value="TPR_6"/>
    <property type="match status" value="1"/>
</dbReference>
<sequence>MRYLSVGGNRQPLAWRNEVRLMKMICNLLAATAMAMFAVPALATPFLPSFSQPASVPSAEIGVTGDRGQVILAQAGDPLFRIGQLEEQVRNLNGRIEELGFQLLQMQEQMRQMQEDNEFRFQELEKTDGQRSDVGSGVNQPGIEPSTTASTVPNGQGAGAPPIDLGTLQIDPNSDLIGGIIEPLQPSGQTASLTSPDDLYQAGYNHMLTGDYALAEQVFGDYIAAYPDGGRTADAMFWLGEAQYSQGRYQDAAKTFLDVHKQYPQADKAADSLLKLGMSLAKLDNRETACATLREVLIRYPGASAAVRSKVSEEQRLASC</sequence>